<dbReference type="EC" id="3.4.23.43" evidence="9"/>
<evidence type="ECO:0000256" key="2">
    <source>
        <dbReference type="ARBA" id="ARBA00005801"/>
    </source>
</evidence>
<dbReference type="RefSeq" id="WP_023303380.1">
    <property type="nucleotide sequence ID" value="NZ_AP022510.1"/>
</dbReference>
<comment type="caution">
    <text evidence="10">The sequence shown here is derived from an EMBL/GenBank/DDBJ whole genome shotgun (WGS) entry which is preliminary data.</text>
</comment>
<keyword evidence="9" id="KW-0378">Hydrolase</keyword>
<dbReference type="Gene3D" id="1.20.120.1220">
    <property type="match status" value="1"/>
</dbReference>
<evidence type="ECO:0000256" key="3">
    <source>
        <dbReference type="ARBA" id="ARBA00022475"/>
    </source>
</evidence>
<comment type="similarity">
    <text evidence="2 8">Belongs to the peptidase A24 family.</text>
</comment>
<dbReference type="KEGG" id="ehm:AB284_17695"/>
<dbReference type="AlphaFoldDB" id="A0A156HQA3"/>
<dbReference type="GO" id="GO:0032259">
    <property type="term" value="P:methylation"/>
    <property type="evidence" value="ECO:0007669"/>
    <property type="project" value="UniProtKB-KW"/>
</dbReference>
<comment type="catalytic activity">
    <reaction evidence="9">
        <text>Typically cleaves a -Gly-|-Phe- bond to release an N-terminal, basic peptide of 5-8 residues from type IV prepilin, and then N-methylates the new N-terminal amino group, the methyl donor being S-adenosyl-L-methionine.</text>
        <dbReference type="EC" id="3.4.23.43"/>
    </reaction>
</comment>
<evidence type="ECO:0000256" key="5">
    <source>
        <dbReference type="ARBA" id="ARBA00022692"/>
    </source>
</evidence>
<dbReference type="Pfam" id="PF01478">
    <property type="entry name" value="Peptidase_A24"/>
    <property type="match status" value="1"/>
</dbReference>
<evidence type="ECO:0000313" key="11">
    <source>
        <dbReference type="Proteomes" id="UP000076205"/>
    </source>
</evidence>
<dbReference type="PANTHER" id="PTHR30487">
    <property type="entry name" value="TYPE 4 PREPILIN-LIKE PROTEINS LEADER PEPTIDE-PROCESSING ENZYME"/>
    <property type="match status" value="1"/>
</dbReference>
<keyword evidence="3" id="KW-1003">Cell membrane</keyword>
<dbReference type="PANTHER" id="PTHR30487:SF0">
    <property type="entry name" value="PREPILIN LEADER PEPTIDASE_N-METHYLTRANSFERASE-RELATED"/>
    <property type="match status" value="1"/>
</dbReference>
<dbReference type="GO" id="GO:0004190">
    <property type="term" value="F:aspartic-type endopeptidase activity"/>
    <property type="evidence" value="ECO:0007669"/>
    <property type="project" value="UniProtKB-EC"/>
</dbReference>
<keyword evidence="5 9" id="KW-0812">Transmembrane</keyword>
<keyword evidence="9" id="KW-0645">Protease</keyword>
<dbReference type="PRINTS" id="PR00864">
    <property type="entry name" value="PREPILNPTASE"/>
</dbReference>
<evidence type="ECO:0000256" key="1">
    <source>
        <dbReference type="ARBA" id="ARBA00004429"/>
    </source>
</evidence>
<dbReference type="EC" id="2.1.1.-" evidence="9"/>
<dbReference type="Proteomes" id="UP000076205">
    <property type="component" value="Unassembled WGS sequence"/>
</dbReference>
<reference evidence="10 11" key="1">
    <citation type="submission" date="2016-03" db="EMBL/GenBank/DDBJ databases">
        <authorList>
            <consortium name="Pathogen Informatics"/>
        </authorList>
    </citation>
    <scope>NUCLEOTIDE SEQUENCE [LARGE SCALE GENOMIC DNA]</scope>
    <source>
        <strain evidence="11">e1424</strain>
    </source>
</reference>
<keyword evidence="9 10" id="KW-0489">Methyltransferase</keyword>
<sequence>MNTFSLMRDAFPVGFPIMSAILGGIVGSFLGVVAERVPGMVMDEEGSGNLLFPASNCPVCQHALAAWENIPLLSWLLLRGRCHQCGSAIPLRLFLVELISALFFGITAWCMPDVQALFSLWLLAAFLLPLAMIDWQHQLLPDCLTQPLLWAGLVLHAFDHTLPLRDALFGAVAGYLSLWLLYWAFRLITGREGLGYGDFKLLAALGAWCGWQVLPSIELAAALSGIVGYFAVNNLNKNNLTISFGPYLAFAGIVVFMSQQFAFTF</sequence>
<evidence type="ECO:0000256" key="7">
    <source>
        <dbReference type="ARBA" id="ARBA00023136"/>
    </source>
</evidence>
<name>A0A156HQA3_9ENTR</name>
<keyword evidence="6" id="KW-1133">Transmembrane helix</keyword>
<comment type="subcellular location">
    <subcellularLocation>
        <location evidence="1">Cell inner membrane</location>
        <topology evidence="1">Multi-pass membrane protein</topology>
    </subcellularLocation>
    <subcellularLocation>
        <location evidence="9">Cell membrane</location>
        <topology evidence="9">Multi-pass membrane protein</topology>
    </subcellularLocation>
</comment>
<proteinExistence type="inferred from homology"/>
<evidence type="ECO:0000256" key="6">
    <source>
        <dbReference type="ARBA" id="ARBA00022989"/>
    </source>
</evidence>
<dbReference type="GO" id="GO:0008168">
    <property type="term" value="F:methyltransferase activity"/>
    <property type="evidence" value="ECO:0007669"/>
    <property type="project" value="UniProtKB-KW"/>
</dbReference>
<gene>
    <name evidence="10" type="primary">outO_1</name>
    <name evidence="10" type="ORF">SAMEA2273352_00874</name>
</gene>
<evidence type="ECO:0000256" key="8">
    <source>
        <dbReference type="RuleBase" id="RU003793"/>
    </source>
</evidence>
<keyword evidence="4" id="KW-0997">Cell inner membrane</keyword>
<dbReference type="InterPro" id="IPR014032">
    <property type="entry name" value="Peptidase_A24A_bac"/>
</dbReference>
<comment type="function">
    <text evidence="9">Plays an essential role in type IV pili and type II pseudopili formation by proteolytically removing the leader sequence from substrate proteins and subsequently monomethylating the alpha-amino group of the newly exposed N-terminal phenylalanine.</text>
</comment>
<keyword evidence="9 10" id="KW-0808">Transferase</keyword>
<dbReference type="InterPro" id="IPR010627">
    <property type="entry name" value="Prepilin_pept_A24_N"/>
</dbReference>
<accession>A0A156HQA3</accession>
<keyword evidence="7" id="KW-0472">Membrane</keyword>
<evidence type="ECO:0000313" key="10">
    <source>
        <dbReference type="EMBL" id="CZW82293.1"/>
    </source>
</evidence>
<keyword evidence="9" id="KW-0511">Multifunctional enzyme</keyword>
<dbReference type="InterPro" id="IPR000045">
    <property type="entry name" value="Prepilin_IV_endopep_pep"/>
</dbReference>
<dbReference type="GO" id="GO:0005886">
    <property type="term" value="C:plasma membrane"/>
    <property type="evidence" value="ECO:0007669"/>
    <property type="project" value="UniProtKB-SubCell"/>
</dbReference>
<dbReference type="Pfam" id="PF06750">
    <property type="entry name" value="A24_N_bact"/>
    <property type="match status" value="1"/>
</dbReference>
<dbReference type="EMBL" id="FJYW01000002">
    <property type="protein sequence ID" value="CZW82293.1"/>
    <property type="molecule type" value="Genomic_DNA"/>
</dbReference>
<evidence type="ECO:0000256" key="4">
    <source>
        <dbReference type="ARBA" id="ARBA00022519"/>
    </source>
</evidence>
<dbReference type="InterPro" id="IPR050882">
    <property type="entry name" value="Prepilin_peptidase/N-MTase"/>
</dbReference>
<evidence type="ECO:0000256" key="9">
    <source>
        <dbReference type="RuleBase" id="RU003794"/>
    </source>
</evidence>
<protein>
    <recommendedName>
        <fullName evidence="9">Prepilin leader peptidase/N-methyltransferase</fullName>
        <ecNumber evidence="9">2.1.1.-</ecNumber>
        <ecNumber evidence="9">3.4.23.43</ecNumber>
    </recommendedName>
</protein>
<dbReference type="GO" id="GO:0006465">
    <property type="term" value="P:signal peptide processing"/>
    <property type="evidence" value="ECO:0007669"/>
    <property type="project" value="TreeGrafter"/>
</dbReference>
<organism evidence="10 11">
    <name type="scientific">Enterobacter hormaechei</name>
    <dbReference type="NCBI Taxonomy" id="158836"/>
    <lineage>
        <taxon>Bacteria</taxon>
        <taxon>Pseudomonadati</taxon>
        <taxon>Pseudomonadota</taxon>
        <taxon>Gammaproteobacteria</taxon>
        <taxon>Enterobacterales</taxon>
        <taxon>Enterobacteriaceae</taxon>
        <taxon>Enterobacter</taxon>
        <taxon>Enterobacter cloacae complex</taxon>
    </lineage>
</organism>